<dbReference type="SUPFAM" id="SSF56059">
    <property type="entry name" value="Glutathione synthetase ATP-binding domain-like"/>
    <property type="match status" value="1"/>
</dbReference>
<evidence type="ECO:0000256" key="2">
    <source>
        <dbReference type="ARBA" id="ARBA00022741"/>
    </source>
</evidence>
<accession>A0A1Y6K1G9</accession>
<gene>
    <name evidence="6" type="ORF">CFX1CAM_0437</name>
</gene>
<dbReference type="InterPro" id="IPR036291">
    <property type="entry name" value="NAD(P)-bd_dom_sf"/>
</dbReference>
<evidence type="ECO:0000313" key="6">
    <source>
        <dbReference type="EMBL" id="SMX53503.1"/>
    </source>
</evidence>
<dbReference type="RefSeq" id="WP_087861431.1">
    <property type="nucleotide sequence ID" value="NZ_LT859958.1"/>
</dbReference>
<evidence type="ECO:0000313" key="7">
    <source>
        <dbReference type="Proteomes" id="UP000195514"/>
    </source>
</evidence>
<evidence type="ECO:0000256" key="4">
    <source>
        <dbReference type="ARBA" id="ARBA00060888"/>
    </source>
</evidence>
<feature type="domain" description="CoA-binding" evidence="5">
    <location>
        <begin position="227"/>
        <end position="322"/>
    </location>
</feature>
<dbReference type="EMBL" id="LT859958">
    <property type="protein sequence ID" value="SMX53503.1"/>
    <property type="molecule type" value="Genomic_DNA"/>
</dbReference>
<sequence length="675" mass="74561">MNLHEFGLIGPQSFISQSPTDAIRIAQKLGYPVALKIKSLDILHKTDIGGVRLGLMTSKEVESAYLEIIENVKTHFPNASIEGIEVQEMIKDGIEVIIGLFNDPNFGMTIMFGLGGVFTELLKDVSFRVLPINSRDAKTMLTEIKGNRILNGYRNMRPVSEEMLIDLLLTISDKGYFYKDELEAVDLNPIMVWENQYRVIDAKFIPKTNKVNELFSQPPNTLHLEKFFNPRSIAVIGASNTIGKVGNGVFDSLVNGEYKGKVFPVNPNNDFVMGKKSYPSLTSVPEPIDLAVMSTDISYVPSILNECKTKNINNMIIISGGGKELGGNKIKLESDIKNQAKENNVRIIGPNCTGVFDGRSRIDTFFQSKERMLRPKDGLVGFMTQSGAVGAAFLEDAHAFGVRHYVSYGNRVDVDEADLLALWGNDPEIKVIGLYVEGFEDGRKFVNTANEISQKKPIVIYKSARTTQGANASASHTGSLGNSYKVVEGALRQAGVLNVNSYDELVAAIKALAMQPESNGDKIGMISNGAGSMIQAIDYLTELKMELPLFSGPTIKTLQNHYPDYYIYKNPIDVTGSGTSEDYEFGIKAMLEDPNIDIVMPWFVFVNSPLEENIIDKLGELNSNYSKPILIGAFGGKYSKSIMKQIENQGIPTFDSVNKWVSAANAISWRFQINK</sequence>
<evidence type="ECO:0000259" key="5">
    <source>
        <dbReference type="SMART" id="SM00881"/>
    </source>
</evidence>
<evidence type="ECO:0000256" key="1">
    <source>
        <dbReference type="ARBA" id="ARBA00022598"/>
    </source>
</evidence>
<dbReference type="Gene3D" id="3.40.50.720">
    <property type="entry name" value="NAD(P)-binding Rossmann-like Domain"/>
    <property type="match status" value="1"/>
</dbReference>
<dbReference type="PANTHER" id="PTHR43334:SF1">
    <property type="entry name" value="3-HYDROXYPROPIONATE--COA LIGASE [ADP-FORMING]"/>
    <property type="match status" value="1"/>
</dbReference>
<dbReference type="Gene3D" id="3.30.470.20">
    <property type="entry name" value="ATP-grasp fold, B domain"/>
    <property type="match status" value="1"/>
</dbReference>
<proteinExistence type="inferred from homology"/>
<dbReference type="SMART" id="SM00881">
    <property type="entry name" value="CoA_binding"/>
    <property type="match status" value="1"/>
</dbReference>
<dbReference type="Pfam" id="PF13380">
    <property type="entry name" value="CoA_binding_2"/>
    <property type="match status" value="1"/>
</dbReference>
<dbReference type="SUPFAM" id="SSF52210">
    <property type="entry name" value="Succinyl-CoA synthetase domains"/>
    <property type="match status" value="2"/>
</dbReference>
<comment type="similarity">
    <text evidence="4">In the N-terminal section; belongs to the acetate CoA ligase alpha subunit family.</text>
</comment>
<dbReference type="Proteomes" id="UP000195514">
    <property type="component" value="Chromosome I"/>
</dbReference>
<dbReference type="OrthoDB" id="9807426at2"/>
<keyword evidence="2" id="KW-0547">Nucleotide-binding</keyword>
<dbReference type="PANTHER" id="PTHR43334">
    <property type="entry name" value="ACETATE--COA LIGASE [ADP-FORMING]"/>
    <property type="match status" value="1"/>
</dbReference>
<protein>
    <submittedName>
        <fullName evidence="6">CoA-binding domain-containing protein</fullName>
    </submittedName>
</protein>
<keyword evidence="7" id="KW-1185">Reference proteome</keyword>
<dbReference type="AlphaFoldDB" id="A0A1Y6K1G9"/>
<dbReference type="Pfam" id="PF13549">
    <property type="entry name" value="ATP-grasp_5"/>
    <property type="match status" value="1"/>
</dbReference>
<dbReference type="InterPro" id="IPR032875">
    <property type="entry name" value="Succ_CoA_lig_flav_dom"/>
</dbReference>
<dbReference type="GO" id="GO:0016874">
    <property type="term" value="F:ligase activity"/>
    <property type="evidence" value="ECO:0007669"/>
    <property type="project" value="UniProtKB-KW"/>
</dbReference>
<dbReference type="KEGG" id="abat:CFX1CAM_0437"/>
<dbReference type="Gene3D" id="3.40.50.261">
    <property type="entry name" value="Succinyl-CoA synthetase domains"/>
    <property type="match status" value="2"/>
</dbReference>
<name>A0A1Y6K1G9_9CHLR</name>
<dbReference type="FunFam" id="3.30.1490.20:FF:000020">
    <property type="entry name" value="Protein lysine acetyltransferase"/>
    <property type="match status" value="1"/>
</dbReference>
<evidence type="ECO:0000256" key="3">
    <source>
        <dbReference type="ARBA" id="ARBA00022840"/>
    </source>
</evidence>
<dbReference type="SUPFAM" id="SSF51735">
    <property type="entry name" value="NAD(P)-binding Rossmann-fold domains"/>
    <property type="match status" value="1"/>
</dbReference>
<dbReference type="GO" id="GO:0005524">
    <property type="term" value="F:ATP binding"/>
    <property type="evidence" value="ECO:0007669"/>
    <property type="project" value="UniProtKB-KW"/>
</dbReference>
<dbReference type="InterPro" id="IPR051538">
    <property type="entry name" value="Acyl-CoA_Synth/Transferase"/>
</dbReference>
<keyword evidence="3" id="KW-0067">ATP-binding</keyword>
<keyword evidence="1" id="KW-0436">Ligase</keyword>
<dbReference type="InterPro" id="IPR003781">
    <property type="entry name" value="CoA-bd"/>
</dbReference>
<dbReference type="InterPro" id="IPR013815">
    <property type="entry name" value="ATP_grasp_subdomain_1"/>
</dbReference>
<dbReference type="Pfam" id="PF13607">
    <property type="entry name" value="Succ_CoA_lig"/>
    <property type="match status" value="1"/>
</dbReference>
<organism evidence="6 7">
    <name type="scientific">Candidatus Brevifilum fermentans</name>
    <dbReference type="NCBI Taxonomy" id="1986204"/>
    <lineage>
        <taxon>Bacteria</taxon>
        <taxon>Bacillati</taxon>
        <taxon>Chloroflexota</taxon>
        <taxon>Anaerolineae</taxon>
        <taxon>Anaerolineales</taxon>
        <taxon>Anaerolineaceae</taxon>
        <taxon>Candidatus Brevifilum</taxon>
    </lineage>
</organism>
<dbReference type="InterPro" id="IPR016102">
    <property type="entry name" value="Succinyl-CoA_synth-like"/>
</dbReference>
<dbReference type="Gene3D" id="3.30.1490.20">
    <property type="entry name" value="ATP-grasp fold, A domain"/>
    <property type="match status" value="1"/>
</dbReference>
<reference evidence="7" key="1">
    <citation type="submission" date="2017-05" db="EMBL/GenBank/DDBJ databases">
        <authorList>
            <person name="Kirkegaard R."/>
            <person name="Mcilroy J S."/>
        </authorList>
    </citation>
    <scope>NUCLEOTIDE SEQUENCE [LARGE SCALE GENOMIC DNA]</scope>
</reference>